<gene>
    <name evidence="2" type="ORF">B296_00030139</name>
</gene>
<evidence type="ECO:0000313" key="2">
    <source>
        <dbReference type="EMBL" id="RRT55159.1"/>
    </source>
</evidence>
<dbReference type="Gene3D" id="3.30.200.20">
    <property type="entry name" value="Phosphorylase Kinase, domain 1"/>
    <property type="match status" value="1"/>
</dbReference>
<comment type="caution">
    <text evidence="2">The sequence shown here is derived from an EMBL/GenBank/DDBJ whole genome shotgun (WGS) entry which is preliminary data.</text>
</comment>
<dbReference type="InterPro" id="IPR000719">
    <property type="entry name" value="Prot_kinase_dom"/>
</dbReference>
<dbReference type="InterPro" id="IPR050823">
    <property type="entry name" value="Plant_Ser_Thr_Prot_Kinase"/>
</dbReference>
<accession>A0A426YTV0</accession>
<proteinExistence type="predicted"/>
<organism evidence="2 3">
    <name type="scientific">Ensete ventricosum</name>
    <name type="common">Abyssinian banana</name>
    <name type="synonym">Musa ensete</name>
    <dbReference type="NCBI Taxonomy" id="4639"/>
    <lineage>
        <taxon>Eukaryota</taxon>
        <taxon>Viridiplantae</taxon>
        <taxon>Streptophyta</taxon>
        <taxon>Embryophyta</taxon>
        <taxon>Tracheophyta</taxon>
        <taxon>Spermatophyta</taxon>
        <taxon>Magnoliopsida</taxon>
        <taxon>Liliopsida</taxon>
        <taxon>Zingiberales</taxon>
        <taxon>Musaceae</taxon>
        <taxon>Ensete</taxon>
    </lineage>
</organism>
<evidence type="ECO:0000313" key="3">
    <source>
        <dbReference type="Proteomes" id="UP000287651"/>
    </source>
</evidence>
<dbReference type="InterPro" id="IPR001245">
    <property type="entry name" value="Ser-Thr/Tyr_kinase_cat_dom"/>
</dbReference>
<dbReference type="InterPro" id="IPR011009">
    <property type="entry name" value="Kinase-like_dom_sf"/>
</dbReference>
<sequence>MSRASLWSLLLPGCYGSGHKQRSKKQMPTQRLSFSDVSCSTGVLSPEDLSVSLVGSNLSVFTLAELKEATQSFSVSNFLGEGGFGPVYRGFVDEKVKPGLKSQPVAVKLLDLDGGQGHKEWLVSAAICMASSPSLMCSCTNLCRLLPVAGWLLIDRPKCLFLDGCGIPTSKQSKRINLLLNLSYLHRGRFLALRNQSWLNHLSCLICAGYFAPLPWLTRLRIAVGAAKGLGFLHDTDKPVIYRDFKASNILLDSLPAVFVVGNWLFMSSARRPGHLTAKSDVYSFGVVLLELLTGRRCVDKARRIREQNLVEWARPCLSDPRKLYRIMDPSLEGQYSTQGAQRAAAVVHQCLGQSPKSRPHMSAVVEALELLLDMNDVLLGTFVYVAPVAENGGEEGTETVGMTENGLRRLGHRHRLRSPKPGKLSDVVLCREVGSRVRRNSPMHHKKNDL</sequence>
<dbReference type="SUPFAM" id="SSF56112">
    <property type="entry name" value="Protein kinase-like (PK-like)"/>
    <property type="match status" value="1"/>
</dbReference>
<dbReference type="AlphaFoldDB" id="A0A426YTV0"/>
<name>A0A426YTV0_ENSVE</name>
<dbReference type="EMBL" id="AMZH03010216">
    <property type="protein sequence ID" value="RRT55159.1"/>
    <property type="molecule type" value="Genomic_DNA"/>
</dbReference>
<dbReference type="Proteomes" id="UP000287651">
    <property type="component" value="Unassembled WGS sequence"/>
</dbReference>
<dbReference type="GO" id="GO:0004672">
    <property type="term" value="F:protein kinase activity"/>
    <property type="evidence" value="ECO:0007669"/>
    <property type="project" value="InterPro"/>
</dbReference>
<dbReference type="PANTHER" id="PTHR45621">
    <property type="entry name" value="OS01G0588500 PROTEIN-RELATED"/>
    <property type="match status" value="1"/>
</dbReference>
<dbReference type="PROSITE" id="PS50011">
    <property type="entry name" value="PROTEIN_KINASE_DOM"/>
    <property type="match status" value="1"/>
</dbReference>
<reference evidence="2 3" key="1">
    <citation type="journal article" date="2014" name="Agronomy (Basel)">
        <title>A Draft Genome Sequence for Ensete ventricosum, the Drought-Tolerant Tree Against Hunger.</title>
        <authorList>
            <person name="Harrison J."/>
            <person name="Moore K.A."/>
            <person name="Paszkiewicz K."/>
            <person name="Jones T."/>
            <person name="Grant M."/>
            <person name="Ambacheew D."/>
            <person name="Muzemil S."/>
            <person name="Studholme D.J."/>
        </authorList>
    </citation>
    <scope>NUCLEOTIDE SEQUENCE [LARGE SCALE GENOMIC DNA]</scope>
</reference>
<protein>
    <recommendedName>
        <fullName evidence="1">Protein kinase domain-containing protein</fullName>
    </recommendedName>
</protein>
<dbReference type="Pfam" id="PF07714">
    <property type="entry name" value="PK_Tyr_Ser-Thr"/>
    <property type="match status" value="2"/>
</dbReference>
<dbReference type="GO" id="GO:0005524">
    <property type="term" value="F:ATP binding"/>
    <property type="evidence" value="ECO:0007669"/>
    <property type="project" value="InterPro"/>
</dbReference>
<feature type="domain" description="Protein kinase" evidence="1">
    <location>
        <begin position="73"/>
        <end position="372"/>
    </location>
</feature>
<dbReference type="Gene3D" id="1.10.510.10">
    <property type="entry name" value="Transferase(Phosphotransferase) domain 1"/>
    <property type="match status" value="2"/>
</dbReference>
<dbReference type="PROSITE" id="PS00108">
    <property type="entry name" value="PROTEIN_KINASE_ST"/>
    <property type="match status" value="1"/>
</dbReference>
<evidence type="ECO:0000259" key="1">
    <source>
        <dbReference type="PROSITE" id="PS50011"/>
    </source>
</evidence>
<dbReference type="InterPro" id="IPR008271">
    <property type="entry name" value="Ser/Thr_kinase_AS"/>
</dbReference>